<proteinExistence type="predicted"/>
<dbReference type="RefSeq" id="XP_049141984.1">
    <property type="nucleotide sequence ID" value="XM_049284841.1"/>
</dbReference>
<dbReference type="PANTHER" id="PTHR34618">
    <property type="entry name" value="SURFACE PROTEIN MAS1, PUTATIVE-RELATED"/>
    <property type="match status" value="1"/>
</dbReference>
<feature type="region of interest" description="Disordered" evidence="1">
    <location>
        <begin position="85"/>
        <end position="131"/>
    </location>
</feature>
<name>A0A9Q8SN83_9PEZI</name>
<feature type="region of interest" description="Disordered" evidence="1">
    <location>
        <begin position="491"/>
        <end position="688"/>
    </location>
</feature>
<dbReference type="AlphaFoldDB" id="A0A9Q8SN83"/>
<dbReference type="Pfam" id="PF11327">
    <property type="entry name" value="Egh16-like"/>
    <property type="match status" value="1"/>
</dbReference>
<feature type="compositionally biased region" description="Low complexity" evidence="1">
    <location>
        <begin position="500"/>
        <end position="525"/>
    </location>
</feature>
<dbReference type="InterPro" id="IPR021476">
    <property type="entry name" value="Egh16-like"/>
</dbReference>
<feature type="compositionally biased region" description="Low complexity" evidence="1">
    <location>
        <begin position="611"/>
        <end position="642"/>
    </location>
</feature>
<organism evidence="2 3">
    <name type="scientific">Colletotrichum lupini</name>
    <dbReference type="NCBI Taxonomy" id="145971"/>
    <lineage>
        <taxon>Eukaryota</taxon>
        <taxon>Fungi</taxon>
        <taxon>Dikarya</taxon>
        <taxon>Ascomycota</taxon>
        <taxon>Pezizomycotina</taxon>
        <taxon>Sordariomycetes</taxon>
        <taxon>Hypocreomycetidae</taxon>
        <taxon>Glomerellales</taxon>
        <taxon>Glomerellaceae</taxon>
        <taxon>Colletotrichum</taxon>
        <taxon>Colletotrichum acutatum species complex</taxon>
    </lineage>
</organism>
<dbReference type="GeneID" id="73339851"/>
<protein>
    <submittedName>
        <fullName evidence="2">GEgh16 protein</fullName>
    </submittedName>
</protein>
<reference evidence="2" key="1">
    <citation type="journal article" date="2021" name="Mol. Plant Microbe Interact.">
        <title>Complete Genome Sequence of the Plant-Pathogenic Fungus Colletotrichum lupini.</title>
        <authorList>
            <person name="Baroncelli R."/>
            <person name="Pensec F."/>
            <person name="Da Lio D."/>
            <person name="Boufleur T."/>
            <person name="Vicente I."/>
            <person name="Sarrocco S."/>
            <person name="Picot A."/>
            <person name="Baraldi E."/>
            <person name="Sukno S."/>
            <person name="Thon M."/>
            <person name="Le Floch G."/>
        </authorList>
    </citation>
    <scope>NUCLEOTIDE SEQUENCE</scope>
    <source>
        <strain evidence="2">IMI 504893</strain>
    </source>
</reference>
<dbReference type="EMBL" id="CP019475">
    <property type="protein sequence ID" value="UQC80353.1"/>
    <property type="molecule type" value="Genomic_DNA"/>
</dbReference>
<keyword evidence="3" id="KW-1185">Reference proteome</keyword>
<feature type="compositionally biased region" description="Low complexity" evidence="1">
    <location>
        <begin position="537"/>
        <end position="600"/>
    </location>
</feature>
<feature type="compositionally biased region" description="Basic residues" evidence="1">
    <location>
        <begin position="677"/>
        <end position="688"/>
    </location>
</feature>
<dbReference type="Proteomes" id="UP000830671">
    <property type="component" value="Chromosome 3"/>
</dbReference>
<feature type="compositionally biased region" description="Low complexity" evidence="1">
    <location>
        <begin position="653"/>
        <end position="663"/>
    </location>
</feature>
<evidence type="ECO:0000256" key="1">
    <source>
        <dbReference type="SAM" id="MobiDB-lite"/>
    </source>
</evidence>
<dbReference type="KEGG" id="clup:CLUP02_05836"/>
<gene>
    <name evidence="2" type="ORF">CLUP02_05836</name>
</gene>
<evidence type="ECO:0000313" key="2">
    <source>
        <dbReference type="EMBL" id="UQC80353.1"/>
    </source>
</evidence>
<accession>A0A9Q8SN83</accession>
<evidence type="ECO:0000313" key="3">
    <source>
        <dbReference type="Proteomes" id="UP000830671"/>
    </source>
</evidence>
<sequence length="688" mass="71872">MEKDGSRLCFNFSPLRLRYNPSWPIFKSLKRGCSPVFVWTPSSTSAHNRCIPGRHDGMAWLARTQTLGDTAMPPRRRLGLGPCLRMGDLETSAQPPRVSINPLPTPQRRSSEPRRGSVLARGPSPALPSLPRTFEETRAGRAASVALMPMWSILGGSSTPSYPRSCRFFSPTWLSLLPIGSTPAEQRLHKHALIFSNKPHRPSSHPQRFPVLFPFGSLAHTFLEFDLFLVFPSLLFLFTLPAAMSSPMMRALAAAAMLAMAQAQGVILAAQGPNGPASPGLLVDANKADANIINQKEIVDNVVNECGRTILAGNIDIGETTEAQLGNNTVTKVTKGSNVDVTIAQVSADGAGPYSCDLDLTSNANGATGQTKLQVQEAGAQSGQIKLKVTMPDDLACVGASTGDVCTVRCFNDNAKGPFGGCFAVQQTDTKPKQNTPANIPTAQTLDGVLKQVQQNIVDLPAAVKSNQEAKTQDDQGVTAIKELLGNNATQQAAGPAGSGANTGNNNNNNGNNNGNNNNGNANAGNGNGRQKGKGNRNGNNNANNGGAAAGGNNANAGNNNANAGNNNANAGNNNANAGNNNANAGNTNANTGNTNANTGNNGGNGRTRGKNNNGGANTNAQNGGNNGNANANANANGNNNALPLATVGKGNGNRQNQQNGNNNKRDETPDAVLRTRWARRNLRRRAA</sequence>
<dbReference type="PANTHER" id="PTHR34618:SF3">
    <property type="entry name" value="GEGH 16 PROTEIN"/>
    <property type="match status" value="1"/>
</dbReference>